<dbReference type="InterPro" id="IPR036653">
    <property type="entry name" value="CinA-like_C"/>
</dbReference>
<keyword evidence="3" id="KW-1185">Reference proteome</keyword>
<dbReference type="InterPro" id="IPR008136">
    <property type="entry name" value="CinA_C"/>
</dbReference>
<comment type="caution">
    <text evidence="2">The sequence shown here is derived from an EMBL/GenBank/DDBJ whole genome shotgun (WGS) entry which is preliminary data.</text>
</comment>
<evidence type="ECO:0000259" key="1">
    <source>
        <dbReference type="Pfam" id="PF02464"/>
    </source>
</evidence>
<proteinExistence type="predicted"/>
<name>A0ABS9ZZL7_9SPHI</name>
<evidence type="ECO:0000313" key="3">
    <source>
        <dbReference type="Proteomes" id="UP001165460"/>
    </source>
</evidence>
<dbReference type="EMBL" id="JALGBH010000002">
    <property type="protein sequence ID" value="MCJ0743720.1"/>
    <property type="molecule type" value="Genomic_DNA"/>
</dbReference>
<dbReference type="Proteomes" id="UP001165460">
    <property type="component" value="Unassembled WGS sequence"/>
</dbReference>
<evidence type="ECO:0000313" key="2">
    <source>
        <dbReference type="EMBL" id="MCJ0743720.1"/>
    </source>
</evidence>
<feature type="domain" description="CinA C-terminal" evidence="1">
    <location>
        <begin position="3"/>
        <end position="153"/>
    </location>
</feature>
<organism evidence="2 3">
    <name type="scientific">Pedobacter montanisoli</name>
    <dbReference type="NCBI Taxonomy" id="2923277"/>
    <lineage>
        <taxon>Bacteria</taxon>
        <taxon>Pseudomonadati</taxon>
        <taxon>Bacteroidota</taxon>
        <taxon>Sphingobacteriia</taxon>
        <taxon>Sphingobacteriales</taxon>
        <taxon>Sphingobacteriaceae</taxon>
        <taxon>Pedobacter</taxon>
    </lineage>
</organism>
<dbReference type="RefSeq" id="WP_243363008.1">
    <property type="nucleotide sequence ID" value="NZ_JALGBH010000002.1"/>
</dbReference>
<reference evidence="2" key="1">
    <citation type="submission" date="2022-03" db="EMBL/GenBank/DDBJ databases">
        <authorList>
            <person name="Woo C.Y."/>
        </authorList>
    </citation>
    <scope>NUCLEOTIDE SEQUENCE</scope>
    <source>
        <strain evidence="2">CYS-01</strain>
    </source>
</reference>
<accession>A0ABS9ZZL7</accession>
<dbReference type="NCBIfam" id="TIGR00199">
    <property type="entry name" value="PncC_domain"/>
    <property type="match status" value="1"/>
</dbReference>
<dbReference type="Gene3D" id="3.90.950.20">
    <property type="entry name" value="CinA-like"/>
    <property type="match status" value="1"/>
</dbReference>
<gene>
    <name evidence="2" type="ORF">MMF97_13440</name>
</gene>
<dbReference type="SUPFAM" id="SSF142433">
    <property type="entry name" value="CinA-like"/>
    <property type="match status" value="1"/>
</dbReference>
<protein>
    <submittedName>
        <fullName evidence="2">CinA family protein</fullName>
    </submittedName>
</protein>
<sequence length="162" mass="17581">MNQIVENCCKMLAQRKLSIAFAESATAGRACMEFSLCKDAGTFLKGGINCYDAVIKETLLEVPKELIDAYTPESAEASFAIAKGLVKLIDADLYVGVTGLTSSGGSETPEKPVGTMFFCGLYHNEKLFEDRKVFKGNAEEIILKSVEHIAALVTRSFEQGLL</sequence>
<dbReference type="Pfam" id="PF02464">
    <property type="entry name" value="CinA"/>
    <property type="match status" value="1"/>
</dbReference>